<dbReference type="AlphaFoldDB" id="A0A060QJC4"/>
<name>A0A060QJC4_9PROT</name>
<accession>A0A060QJC4</accession>
<evidence type="ECO:0000313" key="1">
    <source>
        <dbReference type="EMBL" id="CDG41055.1"/>
    </source>
</evidence>
<gene>
    <name evidence="1" type="ORF">ASAP_3010</name>
</gene>
<dbReference type="RefSeq" id="WP_023977982.1">
    <property type="nucleotide sequence ID" value="NZ_CBLX010000025.1"/>
</dbReference>
<dbReference type="eggNOG" id="ENOG5033BJV">
    <property type="taxonomic scope" value="Bacteria"/>
</dbReference>
<sequence>MAKKNRETAYESGPQTKIILQPYLWRTSREGEVTLEAAPATACRDPAHGLQLLDRIGAGGTMFAGAHLVCVTADPEAGDYSEPEFLGEIGDVPETNE</sequence>
<evidence type="ECO:0000313" key="2">
    <source>
        <dbReference type="Proteomes" id="UP000027583"/>
    </source>
</evidence>
<reference evidence="1 2" key="1">
    <citation type="journal article" date="2014" name="Genome Biol. Evol.">
        <title>Acetic acid bacteria genomes reveal functional traits for adaptation to life in insect guts.</title>
        <authorList>
            <person name="Chouaia B."/>
            <person name="Gaiarsa S."/>
            <person name="Crotti E."/>
            <person name="Comandatore F."/>
            <person name="Degli Esposti M."/>
            <person name="Ricci I."/>
            <person name="Alma A."/>
            <person name="Favia G."/>
            <person name="Bandi C."/>
            <person name="Daffonchio D."/>
        </authorList>
    </citation>
    <scope>NUCLEOTIDE SEQUENCE [LARGE SCALE GENOMIC DNA]</scope>
    <source>
        <strain evidence="1 2">SF2.1</strain>
    </source>
</reference>
<dbReference type="Proteomes" id="UP000027583">
    <property type="component" value="Unassembled WGS sequence"/>
</dbReference>
<organism evidence="1 2">
    <name type="scientific">Asaia bogorensis</name>
    <dbReference type="NCBI Taxonomy" id="91915"/>
    <lineage>
        <taxon>Bacteria</taxon>
        <taxon>Pseudomonadati</taxon>
        <taxon>Pseudomonadota</taxon>
        <taxon>Alphaproteobacteria</taxon>
        <taxon>Acetobacterales</taxon>
        <taxon>Acetobacteraceae</taxon>
        <taxon>Asaia</taxon>
    </lineage>
</organism>
<proteinExistence type="predicted"/>
<reference evidence="1 2" key="2">
    <citation type="journal article" date="2014" name="PLoS ONE">
        <title>Evolution of mitochondria reconstructed from the energy metabolism of living bacteria.</title>
        <authorList>
            <person name="Degli Esposti M."/>
            <person name="Chouaia B."/>
            <person name="Comandatore F."/>
            <person name="Crotti E."/>
            <person name="Sassera D."/>
            <person name="Lievens P.M."/>
            <person name="Daffonchio D."/>
            <person name="Bandi C."/>
        </authorList>
    </citation>
    <scope>NUCLEOTIDE SEQUENCE [LARGE SCALE GENOMIC DNA]</scope>
    <source>
        <strain evidence="1 2">SF2.1</strain>
    </source>
</reference>
<dbReference type="EMBL" id="CBLX010000025">
    <property type="protein sequence ID" value="CDG41055.1"/>
    <property type="molecule type" value="Genomic_DNA"/>
</dbReference>
<protein>
    <submittedName>
        <fullName evidence="1">Uncharacterized protein</fullName>
    </submittedName>
</protein>
<comment type="caution">
    <text evidence="1">The sequence shown here is derived from an EMBL/GenBank/DDBJ whole genome shotgun (WGS) entry which is preliminary data.</text>
</comment>